<comment type="subcellular location">
    <subcellularLocation>
        <location evidence="1">Membrane</location>
        <topology evidence="1">Single-pass type IV membrane protein</topology>
    </subcellularLocation>
</comment>
<dbReference type="Gene3D" id="2.60.40.10">
    <property type="entry name" value="Immunoglobulins"/>
    <property type="match status" value="1"/>
</dbReference>
<evidence type="ECO:0000256" key="6">
    <source>
        <dbReference type="SAM" id="MobiDB-lite"/>
    </source>
</evidence>
<dbReference type="OrthoDB" id="264603at2759"/>
<dbReference type="GO" id="GO:0061817">
    <property type="term" value="P:endoplasmic reticulum-plasma membrane tethering"/>
    <property type="evidence" value="ECO:0007669"/>
    <property type="project" value="TreeGrafter"/>
</dbReference>
<dbReference type="STRING" id="691883.A0A058ZCM3"/>
<evidence type="ECO:0000256" key="1">
    <source>
        <dbReference type="ARBA" id="ARBA00004211"/>
    </source>
</evidence>
<dbReference type="InterPro" id="IPR000535">
    <property type="entry name" value="MSP_dom"/>
</dbReference>
<evidence type="ECO:0000256" key="2">
    <source>
        <dbReference type="ARBA" id="ARBA00008932"/>
    </source>
</evidence>
<evidence type="ECO:0000259" key="8">
    <source>
        <dbReference type="PROSITE" id="PS50202"/>
    </source>
</evidence>
<dbReference type="PROSITE" id="PS50202">
    <property type="entry name" value="MSP"/>
    <property type="match status" value="1"/>
</dbReference>
<keyword evidence="5 7" id="KW-0472">Membrane</keyword>
<evidence type="ECO:0000313" key="9">
    <source>
        <dbReference type="EMBL" id="KCV71683.1"/>
    </source>
</evidence>
<dbReference type="Proteomes" id="UP000030693">
    <property type="component" value="Unassembled WGS sequence"/>
</dbReference>
<comment type="similarity">
    <text evidence="2">Belongs to the VAMP-associated protein (VAP) (TC 9.B.17) family.</text>
</comment>
<dbReference type="InterPro" id="IPR008962">
    <property type="entry name" value="PapD-like_sf"/>
</dbReference>
<dbReference type="Pfam" id="PF00635">
    <property type="entry name" value="Motile_Sperm"/>
    <property type="match status" value="1"/>
</dbReference>
<accession>A0A058ZCM3</accession>
<dbReference type="GeneID" id="20525832"/>
<evidence type="ECO:0000256" key="7">
    <source>
        <dbReference type="SAM" id="Phobius"/>
    </source>
</evidence>
<dbReference type="PANTHER" id="PTHR10809">
    <property type="entry name" value="VESICLE-ASSOCIATED MEMBRANE PROTEIN-ASSOCIATED PROTEIN"/>
    <property type="match status" value="1"/>
</dbReference>
<dbReference type="AlphaFoldDB" id="A0A058ZCM3"/>
<name>A0A058ZCM3_FONAL</name>
<feature type="region of interest" description="Disordered" evidence="6">
    <location>
        <begin position="144"/>
        <end position="190"/>
    </location>
</feature>
<dbReference type="GO" id="GO:0090158">
    <property type="term" value="P:endoplasmic reticulum membrane organization"/>
    <property type="evidence" value="ECO:0007669"/>
    <property type="project" value="TreeGrafter"/>
</dbReference>
<evidence type="ECO:0000256" key="5">
    <source>
        <dbReference type="ARBA" id="ARBA00023136"/>
    </source>
</evidence>
<dbReference type="PANTHER" id="PTHR10809:SF6">
    <property type="entry name" value="AT11025P-RELATED"/>
    <property type="match status" value="1"/>
</dbReference>
<feature type="compositionally biased region" description="Polar residues" evidence="6">
    <location>
        <begin position="176"/>
        <end position="190"/>
    </location>
</feature>
<feature type="compositionally biased region" description="Polar residues" evidence="6">
    <location>
        <begin position="147"/>
        <end position="164"/>
    </location>
</feature>
<keyword evidence="4 7" id="KW-1133">Transmembrane helix</keyword>
<keyword evidence="10" id="KW-1185">Reference proteome</keyword>
<feature type="transmembrane region" description="Helical" evidence="7">
    <location>
        <begin position="198"/>
        <end position="216"/>
    </location>
</feature>
<dbReference type="InterPro" id="IPR016763">
    <property type="entry name" value="VAP"/>
</dbReference>
<dbReference type="InterPro" id="IPR013783">
    <property type="entry name" value="Ig-like_fold"/>
</dbReference>
<dbReference type="RefSeq" id="XP_009493261.1">
    <property type="nucleotide sequence ID" value="XM_009494986.1"/>
</dbReference>
<dbReference type="EMBL" id="KB932202">
    <property type="protein sequence ID" value="KCV71683.1"/>
    <property type="molecule type" value="Genomic_DNA"/>
</dbReference>
<proteinExistence type="inferred from homology"/>
<dbReference type="SUPFAM" id="SSF49354">
    <property type="entry name" value="PapD-like"/>
    <property type="match status" value="1"/>
</dbReference>
<dbReference type="GO" id="GO:0005789">
    <property type="term" value="C:endoplasmic reticulum membrane"/>
    <property type="evidence" value="ECO:0007669"/>
    <property type="project" value="InterPro"/>
</dbReference>
<keyword evidence="3 7" id="KW-0812">Transmembrane</keyword>
<gene>
    <name evidence="9" type="ORF">H696_01107</name>
</gene>
<reference evidence="9" key="1">
    <citation type="submission" date="2013-04" db="EMBL/GenBank/DDBJ databases">
        <title>The Genome Sequence of Fonticula alba ATCC 38817.</title>
        <authorList>
            <consortium name="The Broad Institute Genomics Platform"/>
            <person name="Russ C."/>
            <person name="Cuomo C."/>
            <person name="Burger G."/>
            <person name="Gray M.W."/>
            <person name="Holland P.W.H."/>
            <person name="King N."/>
            <person name="Lang F.B.F."/>
            <person name="Roger A.J."/>
            <person name="Ruiz-Trillo I."/>
            <person name="Brown M."/>
            <person name="Walker B."/>
            <person name="Young S."/>
            <person name="Zeng Q."/>
            <person name="Gargeya S."/>
            <person name="Fitzgerald M."/>
            <person name="Haas B."/>
            <person name="Abouelleil A."/>
            <person name="Allen A.W."/>
            <person name="Alvarado L."/>
            <person name="Arachchi H.M."/>
            <person name="Berlin A.M."/>
            <person name="Chapman S.B."/>
            <person name="Gainer-Dewar J."/>
            <person name="Goldberg J."/>
            <person name="Griggs A."/>
            <person name="Gujja S."/>
            <person name="Hansen M."/>
            <person name="Howarth C."/>
            <person name="Imamovic A."/>
            <person name="Ireland A."/>
            <person name="Larimer J."/>
            <person name="McCowan C."/>
            <person name="Murphy C."/>
            <person name="Pearson M."/>
            <person name="Poon T.W."/>
            <person name="Priest M."/>
            <person name="Roberts A."/>
            <person name="Saif S."/>
            <person name="Shea T."/>
            <person name="Sisk P."/>
            <person name="Sykes S."/>
            <person name="Wortman J."/>
            <person name="Nusbaum C."/>
            <person name="Birren B."/>
        </authorList>
    </citation>
    <scope>NUCLEOTIDE SEQUENCE [LARGE SCALE GENOMIC DNA]</scope>
    <source>
        <strain evidence="9">ATCC 38817</strain>
    </source>
</reference>
<evidence type="ECO:0000256" key="3">
    <source>
        <dbReference type="ARBA" id="ARBA00022692"/>
    </source>
</evidence>
<protein>
    <recommendedName>
        <fullName evidence="8">MSP domain-containing protein</fullName>
    </recommendedName>
</protein>
<evidence type="ECO:0000256" key="4">
    <source>
        <dbReference type="ARBA" id="ARBA00022989"/>
    </source>
</evidence>
<dbReference type="GO" id="GO:0005886">
    <property type="term" value="C:plasma membrane"/>
    <property type="evidence" value="ECO:0007669"/>
    <property type="project" value="TreeGrafter"/>
</dbReference>
<feature type="domain" description="MSP" evidence="8">
    <location>
        <begin position="1"/>
        <end position="122"/>
    </location>
</feature>
<sequence length="219" mass="23635">MQILSFSSQRLFFDASAENQSYDIVATNNTDEHAYFKVRTNNPRQYFVRPSLGSIPPNGSQVISFVLVHGVTPQPDHRDRFIILAAPISKEQHDARQASGADIWEDVSKAYPDFQKTKMDVKIQFPTEADAAAKKADAAAKPAATASGFQATPASSDATLQQRKPATGAAKPADAQVSSRAPASTATTVTKKSGTSPMLFILPLVILLGIAAAYFFKFK</sequence>
<evidence type="ECO:0000313" key="10">
    <source>
        <dbReference type="Proteomes" id="UP000030693"/>
    </source>
</evidence>
<organism evidence="9">
    <name type="scientific">Fonticula alba</name>
    <name type="common">Slime mold</name>
    <dbReference type="NCBI Taxonomy" id="691883"/>
    <lineage>
        <taxon>Eukaryota</taxon>
        <taxon>Rotosphaerida</taxon>
        <taxon>Fonticulaceae</taxon>
        <taxon>Fonticula</taxon>
    </lineage>
</organism>